<dbReference type="Proteomes" id="UP000469325">
    <property type="component" value="Unassembled WGS sequence"/>
</dbReference>
<organism evidence="3 4">
    <name type="scientific">Olsenella porci</name>
    <dbReference type="NCBI Taxonomy" id="2652279"/>
    <lineage>
        <taxon>Bacteria</taxon>
        <taxon>Bacillati</taxon>
        <taxon>Actinomycetota</taxon>
        <taxon>Coriobacteriia</taxon>
        <taxon>Coriobacteriales</taxon>
        <taxon>Atopobiaceae</taxon>
        <taxon>Olsenella</taxon>
    </lineage>
</organism>
<evidence type="ECO:0000313" key="4">
    <source>
        <dbReference type="Proteomes" id="UP000469325"/>
    </source>
</evidence>
<sequence length="723" mass="80756">MRVLVAGGTCDLINRLIADLKKNGHQVYLLTGARRKGDWYEETFVRYDFPYDEPNMHEVFASVDPDVVIYMGAFDAHYTWEDEGDASAYLGGLTNLLMAFARQKRGRFLYLSSECVLLDAHTETVGEDVRPDARDDKGMTVGLGELMTAGFHHCRNLDAAVVRLNGLYHVPSSLCEVRGPIERMCLSALNEKRVTFHEDTTLTGLYQADALYFLLNLVSREGALRQSLYQIGSMARTPEEEVAALVCKSCERYGIQDVAPQGEGAQASEVLLGNDRFEGEFGINRLVPLEDGIDTIVHTMSQHPERYQGEPARREGENKLLTLLRAALPFVESVAVFLLVTWLRQTFGGTEYLKYIDLYFLYVLFFALRYGQQQAVFASVLASAAVLVGNFHQAGFASLMGYADYLWIAMVFAFGLASGYVKDQLTKRDEEADEDHEYMQVQIDDIRAINGTNVRVKDSLEDQVVSEVGSIGEIYGITRSLDRAEGIDVLFRAAGIVEQVLRVNDVAIYLVSNDKWARLIASTSDTARSLGNSFDYSRKREMYATLADHNVFVNRGLEAGLPLMASALYEEDQMRALVCVWGIPWSRLTLAESNQLAVVSALIQNAVLRANRLIELQRSQYYIPGTSVLKKEAFQRTLAAYKNAAEHNLVTMDVIQIDRPRRHAKATKTASAATGLLRSTDYVGVVDGKVYAILTNTTNKNNQMVLERFRSEGFIATEASDES</sequence>
<keyword evidence="1" id="KW-0812">Transmembrane</keyword>
<reference evidence="3 4" key="1">
    <citation type="submission" date="2019-08" db="EMBL/GenBank/DDBJ databases">
        <title>In-depth cultivation of the pig gut microbiome towards novel bacterial diversity and tailored functional studies.</title>
        <authorList>
            <person name="Wylensek D."/>
            <person name="Hitch T.C.A."/>
            <person name="Clavel T."/>
        </authorList>
    </citation>
    <scope>NUCLEOTIDE SEQUENCE [LARGE SCALE GENOMIC DNA]</scope>
    <source>
        <strain evidence="3 4">CA-Schmier-601-WT-1</strain>
    </source>
</reference>
<dbReference type="Pfam" id="PF01370">
    <property type="entry name" value="Epimerase"/>
    <property type="match status" value="1"/>
</dbReference>
<dbReference type="SUPFAM" id="SSF51735">
    <property type="entry name" value="NAD(P)-binding Rossmann-fold domains"/>
    <property type="match status" value="1"/>
</dbReference>
<feature type="transmembrane region" description="Helical" evidence="1">
    <location>
        <begin position="405"/>
        <end position="421"/>
    </location>
</feature>
<evidence type="ECO:0000256" key="1">
    <source>
        <dbReference type="SAM" id="Phobius"/>
    </source>
</evidence>
<dbReference type="InterPro" id="IPR036291">
    <property type="entry name" value="NAD(P)-bd_dom_sf"/>
</dbReference>
<keyword evidence="1" id="KW-0472">Membrane</keyword>
<evidence type="ECO:0000313" key="3">
    <source>
        <dbReference type="EMBL" id="MST72497.1"/>
    </source>
</evidence>
<gene>
    <name evidence="3" type="ORF">FYJ68_05170</name>
</gene>
<feature type="transmembrane region" description="Helical" evidence="1">
    <location>
        <begin position="352"/>
        <end position="368"/>
    </location>
</feature>
<dbReference type="RefSeq" id="WP_154434673.1">
    <property type="nucleotide sequence ID" value="NZ_VUNC01000003.1"/>
</dbReference>
<dbReference type="EMBL" id="VUNC01000003">
    <property type="protein sequence ID" value="MST72497.1"/>
    <property type="molecule type" value="Genomic_DNA"/>
</dbReference>
<keyword evidence="4" id="KW-1185">Reference proteome</keyword>
<name>A0A6N7XAS3_9ACTN</name>
<feature type="domain" description="NAD-dependent epimerase/dehydratase" evidence="2">
    <location>
        <begin position="3"/>
        <end position="122"/>
    </location>
</feature>
<dbReference type="Gene3D" id="3.40.50.720">
    <property type="entry name" value="NAD(P)-binding Rossmann-like Domain"/>
    <property type="match status" value="1"/>
</dbReference>
<accession>A0A6N7XAS3</accession>
<keyword evidence="1" id="KW-1133">Transmembrane helix</keyword>
<proteinExistence type="predicted"/>
<comment type="caution">
    <text evidence="3">The sequence shown here is derived from an EMBL/GenBank/DDBJ whole genome shotgun (WGS) entry which is preliminary data.</text>
</comment>
<protein>
    <submittedName>
        <fullName evidence="3">NAD(P)-dependent oxidoreductase</fullName>
    </submittedName>
</protein>
<dbReference type="InterPro" id="IPR001509">
    <property type="entry name" value="Epimerase_deHydtase"/>
</dbReference>
<evidence type="ECO:0000259" key="2">
    <source>
        <dbReference type="Pfam" id="PF01370"/>
    </source>
</evidence>
<dbReference type="AlphaFoldDB" id="A0A6N7XAS3"/>
<feature type="transmembrane region" description="Helical" evidence="1">
    <location>
        <begin position="375"/>
        <end position="393"/>
    </location>
</feature>